<comment type="caution">
    <text evidence="1">The sequence shown here is derived from an EMBL/GenBank/DDBJ whole genome shotgun (WGS) entry which is preliminary data.</text>
</comment>
<evidence type="ECO:0000313" key="1">
    <source>
        <dbReference type="EMBL" id="KAJ9064996.1"/>
    </source>
</evidence>
<gene>
    <name evidence="1" type="ORF">DSO57_1024646</name>
</gene>
<name>A0ACC2SRH6_9FUNG</name>
<proteinExistence type="predicted"/>
<accession>A0ACC2SRH6</accession>
<sequence length="633" mass="72450">MSQPLAKLCPNPKENLTEDQIQILSCKIIPKNAEYVFSKDAIRKWSTVRVQAWKKRETHPDAYYYRFVDPDNFQTNGSFNVKEHSAFMKQLKEFTEKGYLGHSWGMFSLGVPNKAGYQCSAYHKSLLLKRKLTNPSFLVINGKLVMVDKTRKVKYVPSYLSDAWRDPKVKRIVKQIDCWVSEFHGSLVPKDVQGSIKLAKTKATNSASLESNTTSLFSKQKMYNEDLALLETCLASIQIPEKKDDSVFLDPKENIKDVTPEILQVTSLVEPNDCTPILIDDTSVQKICDSLLQSSLEERGSSDNNDGTNSRLKNKLQDLEEDSSIIDVSSDDFESPKLQTFAFQSFFTNKAKMHTRPSMQAKIINPCIKKRKRDQKDLSYFWKGVKPAYIEGPDPDVVRIPDDVPPTWANLIRPLTYLDPVPAANMLKVRDIFSLKMHDLESFSPARSISLEGILVDPPWPKESTESIIPLLYTLLEEVCSLIHSGFVFIWVPKHLQYEMFKLFSGLGMRYVENLVWCQIALSNHLLTTPSEIICQSKSIMLIFKKGDEIEIRHQRTADVIFDFIKPEACWAGKNLSCPKPLAVYDMIETLLPNSQINNNQQPWCLLELWAKETDFTPPRPNWIQVHQLLLDN</sequence>
<keyword evidence="2" id="KW-1185">Reference proteome</keyword>
<dbReference type="Proteomes" id="UP001165960">
    <property type="component" value="Unassembled WGS sequence"/>
</dbReference>
<evidence type="ECO:0000313" key="2">
    <source>
        <dbReference type="Proteomes" id="UP001165960"/>
    </source>
</evidence>
<reference evidence="1" key="1">
    <citation type="submission" date="2022-04" db="EMBL/GenBank/DDBJ databases">
        <title>Genome of the entomopathogenic fungus Entomophthora muscae.</title>
        <authorList>
            <person name="Elya C."/>
            <person name="Lovett B.R."/>
            <person name="Lee E."/>
            <person name="Macias A.M."/>
            <person name="Hajek A.E."/>
            <person name="De Bivort B.L."/>
            <person name="Kasson M.T."/>
            <person name="De Fine Licht H.H."/>
            <person name="Stajich J.E."/>
        </authorList>
    </citation>
    <scope>NUCLEOTIDE SEQUENCE</scope>
    <source>
        <strain evidence="1">Berkeley</strain>
    </source>
</reference>
<organism evidence="1 2">
    <name type="scientific">Entomophthora muscae</name>
    <dbReference type="NCBI Taxonomy" id="34485"/>
    <lineage>
        <taxon>Eukaryota</taxon>
        <taxon>Fungi</taxon>
        <taxon>Fungi incertae sedis</taxon>
        <taxon>Zoopagomycota</taxon>
        <taxon>Entomophthoromycotina</taxon>
        <taxon>Entomophthoromycetes</taxon>
        <taxon>Entomophthorales</taxon>
        <taxon>Entomophthoraceae</taxon>
        <taxon>Entomophthora</taxon>
    </lineage>
</organism>
<dbReference type="EMBL" id="QTSX02004394">
    <property type="protein sequence ID" value="KAJ9064996.1"/>
    <property type="molecule type" value="Genomic_DNA"/>
</dbReference>
<protein>
    <submittedName>
        <fullName evidence="1">Uncharacterized protein</fullName>
    </submittedName>
</protein>